<protein>
    <submittedName>
        <fullName evidence="1">Uncharacterized protein</fullName>
    </submittedName>
</protein>
<evidence type="ECO:0000313" key="2">
    <source>
        <dbReference type="Proteomes" id="UP001291623"/>
    </source>
</evidence>
<proteinExistence type="predicted"/>
<dbReference type="Proteomes" id="UP001291623">
    <property type="component" value="Unassembled WGS sequence"/>
</dbReference>
<dbReference type="EMBL" id="JAVYJV010000012">
    <property type="protein sequence ID" value="KAK4357508.1"/>
    <property type="molecule type" value="Genomic_DNA"/>
</dbReference>
<gene>
    <name evidence="1" type="ORF">RND71_023118</name>
</gene>
<dbReference type="AlphaFoldDB" id="A0AAE1RTB4"/>
<evidence type="ECO:0000313" key="1">
    <source>
        <dbReference type="EMBL" id="KAK4357508.1"/>
    </source>
</evidence>
<keyword evidence="2" id="KW-1185">Reference proteome</keyword>
<reference evidence="1" key="1">
    <citation type="submission" date="2023-12" db="EMBL/GenBank/DDBJ databases">
        <title>Genome assembly of Anisodus tanguticus.</title>
        <authorList>
            <person name="Wang Y.-J."/>
        </authorList>
    </citation>
    <scope>NUCLEOTIDE SEQUENCE</scope>
    <source>
        <strain evidence="1">KB-2021</strain>
        <tissue evidence="1">Leaf</tissue>
    </source>
</reference>
<sequence>MKLEEVQPENTLSAQLGALFLEANEVFSEVCQRGRRYTTARMISEVLNIVKLKNIANRVLEASEPSKSNREIVSDVLNIVQPKKIAERIEASKPSRSSSPITTDMVGFVETLLDCTMSCLNREHGCHHGSAMLLGLPKPVDGYVSDPSEVVYLCRIRDGCGSHFAECYSHFAECYSHFGESEQLSASVLEQKLQPLRVLFILAAKWCTEHESMMRL</sequence>
<accession>A0AAE1RTB4</accession>
<organism evidence="1 2">
    <name type="scientific">Anisodus tanguticus</name>
    <dbReference type="NCBI Taxonomy" id="243964"/>
    <lineage>
        <taxon>Eukaryota</taxon>
        <taxon>Viridiplantae</taxon>
        <taxon>Streptophyta</taxon>
        <taxon>Embryophyta</taxon>
        <taxon>Tracheophyta</taxon>
        <taxon>Spermatophyta</taxon>
        <taxon>Magnoliopsida</taxon>
        <taxon>eudicotyledons</taxon>
        <taxon>Gunneridae</taxon>
        <taxon>Pentapetalae</taxon>
        <taxon>asterids</taxon>
        <taxon>lamiids</taxon>
        <taxon>Solanales</taxon>
        <taxon>Solanaceae</taxon>
        <taxon>Solanoideae</taxon>
        <taxon>Hyoscyameae</taxon>
        <taxon>Anisodus</taxon>
    </lineage>
</organism>
<comment type="caution">
    <text evidence="1">The sequence shown here is derived from an EMBL/GenBank/DDBJ whole genome shotgun (WGS) entry which is preliminary data.</text>
</comment>
<name>A0AAE1RTB4_9SOLA</name>